<sequence length="360" mass="38243">MRRFLLVLLALVMVVSMFGCGGGAQAPSGESGGDASDASDISVAFIPKLTGNSFFESANLGAQDIAAQVGFECVFTGNPEASVANQVQVINSAVQQGFSALAISSVTPDGLNNALKAAKDAGVKIVCWDSDVQNDMRSLHVAQGTPEQLGEMLVEMVAMQLPEDKKDSAKYVWHYSSATVTDQNSWQVAGENYIKATYPGWVNLAPDNYYSDQDAEKAVSVGESILKSHPDIDAIICNDSTALPGQAQAAENLGLSGKVIVTGFCTPNGMRDFVKNGTVPVFGLWDCKVQGAMGAYLAYWLAAGNTFKVGDKIDIPSIGQVEVLPNTVLDPKAYTADDSGVVLLPERTIFTKDNIDDYNF</sequence>
<evidence type="ECO:0000313" key="1">
    <source>
        <dbReference type="EMBL" id="QOX62141.1"/>
    </source>
</evidence>
<accession>A0ACD1A6X1</accession>
<name>A0ACD1A6X1_9FIRM</name>
<proteinExistence type="predicted"/>
<protein>
    <submittedName>
        <fullName evidence="1">Substrate-binding domain-containing protein</fullName>
    </submittedName>
</protein>
<organism evidence="1 2">
    <name type="scientific">Anoxybacterium hadale</name>
    <dbReference type="NCBI Taxonomy" id="3408580"/>
    <lineage>
        <taxon>Bacteria</taxon>
        <taxon>Bacillati</taxon>
        <taxon>Bacillota</taxon>
        <taxon>Clostridia</taxon>
        <taxon>Peptostreptococcales</taxon>
        <taxon>Anaerovoracaceae</taxon>
        <taxon>Anoxybacterium</taxon>
    </lineage>
</organism>
<evidence type="ECO:0000313" key="2">
    <source>
        <dbReference type="Proteomes" id="UP000594014"/>
    </source>
</evidence>
<dbReference type="Proteomes" id="UP000594014">
    <property type="component" value="Chromosome"/>
</dbReference>
<gene>
    <name evidence="1" type="ORF">FRZ06_01630</name>
</gene>
<keyword evidence="2" id="KW-1185">Reference proteome</keyword>
<reference evidence="1" key="1">
    <citation type="submission" date="2019-08" db="EMBL/GenBank/DDBJ databases">
        <title>Genome sequence of Clostridiales bacterium MT110.</title>
        <authorList>
            <person name="Cao J."/>
        </authorList>
    </citation>
    <scope>NUCLEOTIDE SEQUENCE</scope>
    <source>
        <strain evidence="1">MT110</strain>
    </source>
</reference>
<dbReference type="EMBL" id="CP042469">
    <property type="protein sequence ID" value="QOX62141.1"/>
    <property type="molecule type" value="Genomic_DNA"/>
</dbReference>